<dbReference type="InterPro" id="IPR008942">
    <property type="entry name" value="ENTH_VHS"/>
</dbReference>
<dbReference type="Gene3D" id="1.25.40.90">
    <property type="match status" value="1"/>
</dbReference>
<name>A0A024SD34_HYPJR</name>
<sequence>MASPELAITKATLSATLFRADPTSLNRAAVDDFFSLLDKAIVQCSRQNVQKCKAWIVDNIVPSTARCTALGKFWAMLSKNLVVDADGKRPSAKRRRLHLLYIVNDVLYHQVVRQGSRKLAEAWAGVLPAMMGNAAAFDNCPRHKTKLSGLIDLWEEKAYFAPEVIAQLRTALSNGSAEMTAVNLELSETSLKLAKDAPYILPSFHGDASIPWYDLPAGTWLPHITPNSSRPMIPDQIRPIQLAAGPAEKRVVDAVKTLLKDADYIYSKGNEPSDDVHTGYSEMGERIFFDEITGEVIGGDSYYGWSRQFCERMRERRKKQSGEHCLRAPKVAADNGTGPTAVAEVEVAAAVEATAKAAVPAALEVGIAGAVPAVTAAVEVRTGDTASTSNPTRSSVTFPFPVPPPLPPPLGGFPPPQWAPPFPPPPELMAHLMSMNQLPTGSVPPPPPPLPPNQQNNNNNNNNNQYGRGNGGGGYRGRGRGGYGHGSYRGQH</sequence>
<dbReference type="Pfam" id="PF04818">
    <property type="entry name" value="CID"/>
    <property type="match status" value="1"/>
</dbReference>
<accession>A0A024SD34</accession>
<dbReference type="InterPro" id="IPR006569">
    <property type="entry name" value="CID_dom"/>
</dbReference>
<protein>
    <recommendedName>
        <fullName evidence="2">CID domain-containing protein</fullName>
    </recommendedName>
</protein>
<evidence type="ECO:0000256" key="1">
    <source>
        <dbReference type="SAM" id="MobiDB-lite"/>
    </source>
</evidence>
<dbReference type="GO" id="GO:0006874">
    <property type="term" value="P:intracellular calcium ion homeostasis"/>
    <property type="evidence" value="ECO:0007669"/>
    <property type="project" value="TreeGrafter"/>
</dbReference>
<evidence type="ECO:0000313" key="4">
    <source>
        <dbReference type="Proteomes" id="UP000024376"/>
    </source>
</evidence>
<reference evidence="4" key="1">
    <citation type="journal article" date="2013" name="Ind. Biotechnol.">
        <title>Comparative genomics analysis of Trichoderma reesei strains.</title>
        <authorList>
            <person name="Koike H."/>
            <person name="Aerts A."/>
            <person name="LaButti K."/>
            <person name="Grigoriev I.V."/>
            <person name="Baker S.E."/>
        </authorList>
    </citation>
    <scope>NUCLEOTIDE SEQUENCE [LARGE SCALE GENOMIC DNA]</scope>
    <source>
        <strain evidence="4">ATCC 56765 / BCRC 32924 / NRRL 11460 / Rut C-30</strain>
    </source>
</reference>
<dbReference type="HOGENOM" id="CLU_554540_0_0_1"/>
<dbReference type="PANTHER" id="PTHR12323">
    <property type="entry name" value="SR-RELATED CTD ASSOCIATED FACTOR 6"/>
    <property type="match status" value="1"/>
</dbReference>
<evidence type="ECO:0000259" key="2">
    <source>
        <dbReference type="PROSITE" id="PS51391"/>
    </source>
</evidence>
<feature type="compositionally biased region" description="Low complexity" evidence="1">
    <location>
        <begin position="453"/>
        <end position="467"/>
    </location>
</feature>
<dbReference type="EMBL" id="KI911144">
    <property type="protein sequence ID" value="ETS02968.1"/>
    <property type="molecule type" value="Genomic_DNA"/>
</dbReference>
<feature type="region of interest" description="Disordered" evidence="1">
    <location>
        <begin position="436"/>
        <end position="492"/>
    </location>
</feature>
<dbReference type="Proteomes" id="UP000024376">
    <property type="component" value="Unassembled WGS sequence"/>
</dbReference>
<dbReference type="OrthoDB" id="21470at2759"/>
<dbReference type="KEGG" id="trr:M419DRAFT_7735"/>
<feature type="domain" description="CID" evidence="2">
    <location>
        <begin position="25"/>
        <end position="176"/>
    </location>
</feature>
<dbReference type="AlphaFoldDB" id="A0A024SD34"/>
<feature type="compositionally biased region" description="Pro residues" evidence="1">
    <location>
        <begin position="442"/>
        <end position="452"/>
    </location>
</feature>
<evidence type="ECO:0000313" key="3">
    <source>
        <dbReference type="EMBL" id="ETS02968.1"/>
    </source>
</evidence>
<dbReference type="PROSITE" id="PS51391">
    <property type="entry name" value="CID"/>
    <property type="match status" value="1"/>
</dbReference>
<organism evidence="3 4">
    <name type="scientific">Hypocrea jecorina (strain ATCC 56765 / BCRC 32924 / NRRL 11460 / Rut C-30)</name>
    <name type="common">Trichoderma reesei</name>
    <dbReference type="NCBI Taxonomy" id="1344414"/>
    <lineage>
        <taxon>Eukaryota</taxon>
        <taxon>Fungi</taxon>
        <taxon>Dikarya</taxon>
        <taxon>Ascomycota</taxon>
        <taxon>Pezizomycotina</taxon>
        <taxon>Sordariomycetes</taxon>
        <taxon>Hypocreomycetidae</taxon>
        <taxon>Hypocreales</taxon>
        <taxon>Hypocreaceae</taxon>
        <taxon>Trichoderma</taxon>
    </lineage>
</organism>
<proteinExistence type="predicted"/>
<feature type="compositionally biased region" description="Gly residues" evidence="1">
    <location>
        <begin position="468"/>
        <end position="492"/>
    </location>
</feature>
<dbReference type="GO" id="GO:0048471">
    <property type="term" value="C:perinuclear region of cytoplasm"/>
    <property type="evidence" value="ECO:0007669"/>
    <property type="project" value="TreeGrafter"/>
</dbReference>
<gene>
    <name evidence="3" type="ORF">M419DRAFT_7735</name>
</gene>
<dbReference type="PANTHER" id="PTHR12323:SF0">
    <property type="entry name" value="CALCIUM HOMEOSTASIS ENDOPLASMIC RETICULUM PROTEIN"/>
    <property type="match status" value="1"/>
</dbReference>